<dbReference type="InterPro" id="IPR039426">
    <property type="entry name" value="TonB-dep_rcpt-like"/>
</dbReference>
<sequence>MQNKYTRRIRAIGLSTVLCCLGLPATSQNLYASGDVQLELASSSRSAARGYTSTSLKAALNDLQRKFGIQFSYKADVAENLQLRMPASLDGEKDADALLTRILSPAGLSYKKVDEVYIIEKAAATPAPAPASRETAKSGTSINSQTNITVNGTVKDEAGTGLPGVTVVLQGTTRGTSTDANGNFSIAVPETGAVLVFSYIGYTTQQVTVGNQTSLNITLAQDMKALEEVVVVGYGTQRKSDITGSVTAISQEDFQQGNITTPEQLIAGKVAGVQISSNGGAPGSGSRIRIRGGSSLNASNDPLIVIDGVPIDNSGISGTANPLALINPNDIETFNVLKDASATAIYGSRASNGVIIITTKRGRAGDKMNVSLNSLVSVSQLRDKVEVLTGDEYRAAVNQYATEENKALLGQANTDWQDLIFRDAVSQDHNLSVSGSVKNLPYRVSVGYLDQEGILLTSEMKRGTGSVSLNPTFFNDHLTVNLNVKGIKAKHQFANEGVIGTAVQFDPTQSPYDSDNTRFGGYFEWVDQNGNVNTLAPRNPLSTLKQTDDNSDVSRSIGNIQLDYKFHFLPELRANLNLGYDVSKSEGSVTLPTTLASVFTQGGSFSQYEQRKNNNLLDFYLNYVKEYAELKSRVDFTAGYSYQKFKNEVPPFATLNLAGDTITRAPNPIETNNVLLSYFGRLNYAFMDRYILTATIRRDGSSRFSPDNRWGTFPALAFAWRINEEPFLQNVTAISDLKLRLGYGVTGQQDIGQDAFYPYLARYVPSNQEASYQIGDTFYRTLRPQGYDENIKWEETKTYNVGLDFGFLNNRINGSLDYYYKKTEDLLAIIQVPAGSNLTNRLYTNVGSIENRGLEAVLNFNVINTEQFNWDVGLNGTFNRNEIIKLSRTQDDDALGIPVGGIGGGVGNTIQIHTVGHPTFAYYVYKQVYGEDGRPIEGLYADLNGDGQITDQDLYRYKSPEPRAYFGFNTQLSYNKWSLGMVLRGSVGNYVYNNIKANAFYSNLDWEGYLLTIPTFINDFGFVGPDDPNRQYSDYFIENASFLRMDNINLGYNVGSILNDRVNLRLTATGQNIFVITKYDGLDPEVTGGIDNNFYPRPRILSLGLNLDFK</sequence>
<dbReference type="PROSITE" id="PS00018">
    <property type="entry name" value="EF_HAND_1"/>
    <property type="match status" value="1"/>
</dbReference>
<feature type="chain" id="PRO_5011464249" evidence="10">
    <location>
        <begin position="33"/>
        <end position="1110"/>
    </location>
</feature>
<dbReference type="Gene3D" id="2.40.170.20">
    <property type="entry name" value="TonB-dependent receptor, beta-barrel domain"/>
    <property type="match status" value="1"/>
</dbReference>
<dbReference type="InterPro" id="IPR018247">
    <property type="entry name" value="EF_Hand_1_Ca_BS"/>
</dbReference>
<dbReference type="InterPro" id="IPR037066">
    <property type="entry name" value="Plug_dom_sf"/>
</dbReference>
<evidence type="ECO:0000256" key="1">
    <source>
        <dbReference type="ARBA" id="ARBA00004571"/>
    </source>
</evidence>
<name>A0A1I2NMW5_9BACT</name>
<evidence type="ECO:0000256" key="9">
    <source>
        <dbReference type="RuleBase" id="RU003357"/>
    </source>
</evidence>
<keyword evidence="5 9" id="KW-0798">TonB box</keyword>
<dbReference type="Gene3D" id="2.170.130.10">
    <property type="entry name" value="TonB-dependent receptor, plug domain"/>
    <property type="match status" value="1"/>
</dbReference>
<dbReference type="InterPro" id="IPR036942">
    <property type="entry name" value="Beta-barrel_TonB_sf"/>
</dbReference>
<dbReference type="InterPro" id="IPR023997">
    <property type="entry name" value="TonB-dep_OMP_SusC/RagA_CS"/>
</dbReference>
<evidence type="ECO:0000256" key="3">
    <source>
        <dbReference type="ARBA" id="ARBA00022452"/>
    </source>
</evidence>
<accession>A0A1I2NMW5</accession>
<dbReference type="InterPro" id="IPR008969">
    <property type="entry name" value="CarboxyPept-like_regulatory"/>
</dbReference>
<dbReference type="EMBL" id="FOOT01000001">
    <property type="protein sequence ID" value="SFG04913.1"/>
    <property type="molecule type" value="Genomic_DNA"/>
</dbReference>
<evidence type="ECO:0000256" key="10">
    <source>
        <dbReference type="SAM" id="SignalP"/>
    </source>
</evidence>
<dbReference type="AlphaFoldDB" id="A0A1I2NMW5"/>
<evidence type="ECO:0000313" key="13">
    <source>
        <dbReference type="EMBL" id="SFG04913.1"/>
    </source>
</evidence>
<keyword evidence="4 8" id="KW-0812">Transmembrane</keyword>
<evidence type="ECO:0000259" key="11">
    <source>
        <dbReference type="Pfam" id="PF00593"/>
    </source>
</evidence>
<evidence type="ECO:0000256" key="5">
    <source>
        <dbReference type="ARBA" id="ARBA00023077"/>
    </source>
</evidence>
<dbReference type="InterPro" id="IPR023996">
    <property type="entry name" value="TonB-dep_OMP_SusC/RagA"/>
</dbReference>
<keyword evidence="14" id="KW-1185">Reference proteome</keyword>
<dbReference type="Pfam" id="PF07715">
    <property type="entry name" value="Plug"/>
    <property type="match status" value="1"/>
</dbReference>
<keyword evidence="7 8" id="KW-0998">Cell outer membrane</keyword>
<evidence type="ECO:0000256" key="2">
    <source>
        <dbReference type="ARBA" id="ARBA00022448"/>
    </source>
</evidence>
<proteinExistence type="inferred from homology"/>
<feature type="domain" description="TonB-dependent receptor plug" evidence="12">
    <location>
        <begin position="239"/>
        <end position="354"/>
    </location>
</feature>
<dbReference type="Gene3D" id="3.55.50.30">
    <property type="match status" value="1"/>
</dbReference>
<feature type="signal peptide" evidence="10">
    <location>
        <begin position="1"/>
        <end position="32"/>
    </location>
</feature>
<dbReference type="InterPro" id="IPR000531">
    <property type="entry name" value="Beta-barrel_TonB"/>
</dbReference>
<gene>
    <name evidence="13" type="ORF">SAMN05421739_101784</name>
</gene>
<dbReference type="Pfam" id="PF13715">
    <property type="entry name" value="CarbopepD_reg_2"/>
    <property type="match status" value="1"/>
</dbReference>
<organism evidence="13 14">
    <name type="scientific">Pontibacter chinhatensis</name>
    <dbReference type="NCBI Taxonomy" id="1436961"/>
    <lineage>
        <taxon>Bacteria</taxon>
        <taxon>Pseudomonadati</taxon>
        <taxon>Bacteroidota</taxon>
        <taxon>Cytophagia</taxon>
        <taxon>Cytophagales</taxon>
        <taxon>Hymenobacteraceae</taxon>
        <taxon>Pontibacter</taxon>
    </lineage>
</organism>
<dbReference type="PROSITE" id="PS52016">
    <property type="entry name" value="TONB_DEPENDENT_REC_3"/>
    <property type="match status" value="1"/>
</dbReference>
<dbReference type="InterPro" id="IPR012910">
    <property type="entry name" value="Plug_dom"/>
</dbReference>
<dbReference type="GO" id="GO:0009279">
    <property type="term" value="C:cell outer membrane"/>
    <property type="evidence" value="ECO:0007669"/>
    <property type="project" value="UniProtKB-SubCell"/>
</dbReference>
<dbReference type="FunFam" id="2.170.130.10:FF:000008">
    <property type="entry name" value="SusC/RagA family TonB-linked outer membrane protein"/>
    <property type="match status" value="1"/>
</dbReference>
<dbReference type="Pfam" id="PF00593">
    <property type="entry name" value="TonB_dep_Rec_b-barrel"/>
    <property type="match status" value="1"/>
</dbReference>
<keyword evidence="10" id="KW-0732">Signal</keyword>
<dbReference type="STRING" id="1436961.SAMN05421739_101784"/>
<reference evidence="14" key="1">
    <citation type="submission" date="2016-10" db="EMBL/GenBank/DDBJ databases">
        <authorList>
            <person name="Varghese N."/>
            <person name="Submissions S."/>
        </authorList>
    </citation>
    <scope>NUCLEOTIDE SEQUENCE [LARGE SCALE GENOMIC DNA]</scope>
    <source>
        <strain evidence="14">LP51</strain>
    </source>
</reference>
<comment type="subcellular location">
    <subcellularLocation>
        <location evidence="1 8">Cell outer membrane</location>
        <topology evidence="1 8">Multi-pass membrane protein</topology>
    </subcellularLocation>
</comment>
<comment type="similarity">
    <text evidence="8 9">Belongs to the TonB-dependent receptor family.</text>
</comment>
<evidence type="ECO:0000256" key="7">
    <source>
        <dbReference type="ARBA" id="ARBA00023237"/>
    </source>
</evidence>
<dbReference type="SUPFAM" id="SSF56935">
    <property type="entry name" value="Porins"/>
    <property type="match status" value="1"/>
</dbReference>
<keyword evidence="6 8" id="KW-0472">Membrane</keyword>
<evidence type="ECO:0000313" key="14">
    <source>
        <dbReference type="Proteomes" id="UP000198724"/>
    </source>
</evidence>
<dbReference type="SUPFAM" id="SSF49464">
    <property type="entry name" value="Carboxypeptidase regulatory domain-like"/>
    <property type="match status" value="1"/>
</dbReference>
<dbReference type="Proteomes" id="UP000198724">
    <property type="component" value="Unassembled WGS sequence"/>
</dbReference>
<evidence type="ECO:0000256" key="4">
    <source>
        <dbReference type="ARBA" id="ARBA00022692"/>
    </source>
</evidence>
<keyword evidence="3 8" id="KW-1134">Transmembrane beta strand</keyword>
<dbReference type="RefSeq" id="WP_245756088.1">
    <property type="nucleotide sequence ID" value="NZ_FOOT01000001.1"/>
</dbReference>
<feature type="domain" description="TonB-dependent receptor-like beta-barrel" evidence="11">
    <location>
        <begin position="512"/>
        <end position="1073"/>
    </location>
</feature>
<dbReference type="NCBIfam" id="TIGR04056">
    <property type="entry name" value="OMP_RagA_SusC"/>
    <property type="match status" value="1"/>
</dbReference>
<evidence type="ECO:0000256" key="8">
    <source>
        <dbReference type="PROSITE-ProRule" id="PRU01360"/>
    </source>
</evidence>
<protein>
    <submittedName>
        <fullName evidence="13">Iron complex outermembrane recepter protein</fullName>
    </submittedName>
</protein>
<evidence type="ECO:0000256" key="6">
    <source>
        <dbReference type="ARBA" id="ARBA00023136"/>
    </source>
</evidence>
<dbReference type="NCBIfam" id="TIGR04057">
    <property type="entry name" value="SusC_RagA_signa"/>
    <property type="match status" value="1"/>
</dbReference>
<dbReference type="Gene3D" id="2.60.40.1120">
    <property type="entry name" value="Carboxypeptidase-like, regulatory domain"/>
    <property type="match status" value="1"/>
</dbReference>
<keyword evidence="2 8" id="KW-0813">Transport</keyword>
<evidence type="ECO:0000259" key="12">
    <source>
        <dbReference type="Pfam" id="PF07715"/>
    </source>
</evidence>